<dbReference type="UniPathway" id="UPA00035">
    <property type="reaction ID" value="UER00042"/>
</dbReference>
<dbReference type="FunFam" id="3.20.20.70:FF:000024">
    <property type="entry name" value="Indole-3-glycerol phosphate synthase"/>
    <property type="match status" value="1"/>
</dbReference>
<evidence type="ECO:0000256" key="16">
    <source>
        <dbReference type="HAMAP-Rule" id="MF_00135"/>
    </source>
</evidence>
<dbReference type="KEGG" id="cate:C2869_15275"/>
<evidence type="ECO:0000256" key="5">
    <source>
        <dbReference type="ARBA" id="ARBA00007902"/>
    </source>
</evidence>
<dbReference type="RefSeq" id="WP_108603785.1">
    <property type="nucleotide sequence ID" value="NZ_CP026604.1"/>
</dbReference>
<keyword evidence="13" id="KW-0511">Multifunctional enzyme</keyword>
<feature type="domain" description="Indole-3-glycerol phosphate synthase" evidence="17">
    <location>
        <begin position="5"/>
        <end position="252"/>
    </location>
</feature>
<evidence type="ECO:0000256" key="12">
    <source>
        <dbReference type="ARBA" id="ARBA00023239"/>
    </source>
</evidence>
<dbReference type="HAMAP" id="MF_00134_B">
    <property type="entry name" value="IGPS_B"/>
    <property type="match status" value="1"/>
</dbReference>
<comment type="similarity">
    <text evidence="5">In the N-terminal section; belongs to the TrpC family.</text>
</comment>
<dbReference type="GO" id="GO:0004425">
    <property type="term" value="F:indole-3-glycerol-phosphate synthase activity"/>
    <property type="evidence" value="ECO:0007669"/>
    <property type="project" value="UniProtKB-UniRule"/>
</dbReference>
<evidence type="ECO:0000256" key="14">
    <source>
        <dbReference type="ARBA" id="ARBA00025592"/>
    </source>
</evidence>
<comment type="function">
    <text evidence="14">Bifunctional enzyme that catalyzes two sequential steps of tryptophan biosynthetic pathway. The first reaction is catalyzed by the isomerase, coded by the TrpF domain; the second reaction is catalyzed by the synthase, coded by the TrpC domain.</text>
</comment>
<dbReference type="PANTHER" id="PTHR22854">
    <property type="entry name" value="TRYPTOPHAN BIOSYNTHESIS PROTEIN"/>
    <property type="match status" value="1"/>
</dbReference>
<evidence type="ECO:0000259" key="18">
    <source>
        <dbReference type="Pfam" id="PF00697"/>
    </source>
</evidence>
<dbReference type="InterPro" id="IPR011060">
    <property type="entry name" value="RibuloseP-bd_barrel"/>
</dbReference>
<organism evidence="19 20">
    <name type="scientific">Saccharobesus litoralis</name>
    <dbReference type="NCBI Taxonomy" id="2172099"/>
    <lineage>
        <taxon>Bacteria</taxon>
        <taxon>Pseudomonadati</taxon>
        <taxon>Pseudomonadota</taxon>
        <taxon>Gammaproteobacteria</taxon>
        <taxon>Alteromonadales</taxon>
        <taxon>Alteromonadaceae</taxon>
        <taxon>Saccharobesus</taxon>
    </lineage>
</organism>
<comment type="catalytic activity">
    <reaction evidence="2 15">
        <text>1-(2-carboxyphenylamino)-1-deoxy-D-ribulose 5-phosphate + H(+) = (1S,2R)-1-C-(indol-3-yl)glycerol 3-phosphate + CO2 + H2O</text>
        <dbReference type="Rhea" id="RHEA:23476"/>
        <dbReference type="ChEBI" id="CHEBI:15377"/>
        <dbReference type="ChEBI" id="CHEBI:15378"/>
        <dbReference type="ChEBI" id="CHEBI:16526"/>
        <dbReference type="ChEBI" id="CHEBI:58613"/>
        <dbReference type="ChEBI" id="CHEBI:58866"/>
        <dbReference type="EC" id="4.1.1.48"/>
    </reaction>
</comment>
<reference evidence="19 20" key="1">
    <citation type="submission" date="2018-01" db="EMBL/GenBank/DDBJ databases">
        <title>Genome sequence of a Cantenovulum-like bacteria.</title>
        <authorList>
            <person name="Tan W.R."/>
            <person name="Lau N.-S."/>
            <person name="Go F."/>
            <person name="Amirul A.-A.A."/>
        </authorList>
    </citation>
    <scope>NUCLEOTIDE SEQUENCE [LARGE SCALE GENOMIC DNA]</scope>
    <source>
        <strain evidence="19 20">CCB-QB4</strain>
    </source>
</reference>
<dbReference type="PANTHER" id="PTHR22854:SF2">
    <property type="entry name" value="INDOLE-3-GLYCEROL-PHOSPHATE SYNTHASE"/>
    <property type="match status" value="1"/>
</dbReference>
<comment type="similarity">
    <text evidence="16">Belongs to the TrpF family.</text>
</comment>
<sequence length="456" mass="50544">MANVLTQICDDKRVEIEELKQSLPLSSFIDELRPSSRSMYDALNKPHAGFILECKKASPSKGLIREKFDLDEIIAAYGPYASAISVLTEKKYFQGDYSYVKYVRERVSQPVLNKDFFVDPYQVYLARYHKADAILLMLSVLDDDQYRELAEIAAQYKLDILTEVSNKEELDRAIGLGAKIIGINNRNLRDLSTDLQTTRDLAPLIPEGRLIVSESGIYTHDQVKELNQYANAYLVGSSLMAKANLTKAVKKLILGEHKVCGLTRPEDAAAAYKAGAIYGGLIFAEKSPRYVNLEQAAKVKSGAPLDYVGVFVNESAEQVIRTARVLNLKVVQLHGDEDQAYISGIKAELGDSVKIWKAHNPSLKPIPALTDIDRWLFDSGNQNQPGGTGTTFNWQLINESDINVPYMIAGGLTSDNARDANQIGAIGLDFNSGLESEPGLKDKDKIDAAFFALRQR</sequence>
<dbReference type="HAMAP" id="MF_00135">
    <property type="entry name" value="PRAI"/>
    <property type="match status" value="1"/>
</dbReference>
<evidence type="ECO:0000256" key="7">
    <source>
        <dbReference type="ARBA" id="ARBA00022605"/>
    </source>
</evidence>
<dbReference type="Gene3D" id="3.20.20.70">
    <property type="entry name" value="Aldolase class I"/>
    <property type="match status" value="2"/>
</dbReference>
<evidence type="ECO:0000256" key="2">
    <source>
        <dbReference type="ARBA" id="ARBA00001633"/>
    </source>
</evidence>
<evidence type="ECO:0000256" key="9">
    <source>
        <dbReference type="ARBA" id="ARBA00022822"/>
    </source>
</evidence>
<protein>
    <recommendedName>
        <fullName evidence="15 16">Multifunctional fusion protein</fullName>
    </recommendedName>
    <domain>
        <recommendedName>
            <fullName evidence="15">Indole-3-glycerol phosphate synthase</fullName>
            <shortName evidence="15">IGPS</shortName>
            <ecNumber evidence="15">4.1.1.48</ecNumber>
        </recommendedName>
    </domain>
    <domain>
        <recommendedName>
            <fullName evidence="16">N-(5'-phosphoribosyl)anthranilate isomerase</fullName>
            <shortName evidence="16">PRAI</shortName>
            <ecNumber evidence="16">5.3.1.24</ecNumber>
        </recommendedName>
    </domain>
</protein>
<keyword evidence="20" id="KW-1185">Reference proteome</keyword>
<feature type="domain" description="N-(5'phosphoribosyl) anthranilate isomerase (PRAI)" evidence="18">
    <location>
        <begin position="258"/>
        <end position="448"/>
    </location>
</feature>
<keyword evidence="9 15" id="KW-0822">Tryptophan biosynthesis</keyword>
<dbReference type="Pfam" id="PF00218">
    <property type="entry name" value="IGPS"/>
    <property type="match status" value="1"/>
</dbReference>
<evidence type="ECO:0000256" key="8">
    <source>
        <dbReference type="ARBA" id="ARBA00022793"/>
    </source>
</evidence>
<evidence type="ECO:0000256" key="13">
    <source>
        <dbReference type="ARBA" id="ARBA00023268"/>
    </source>
</evidence>
<evidence type="ECO:0000313" key="20">
    <source>
        <dbReference type="Proteomes" id="UP000244441"/>
    </source>
</evidence>
<dbReference type="NCBIfam" id="NF006945">
    <property type="entry name" value="PRK09427.1"/>
    <property type="match status" value="1"/>
</dbReference>
<accession>A0A2S0VU31</accession>
<evidence type="ECO:0000256" key="6">
    <source>
        <dbReference type="ARBA" id="ARBA00009847"/>
    </source>
</evidence>
<dbReference type="InterPro" id="IPR001468">
    <property type="entry name" value="Indole-3-GlycerolPSynthase_CS"/>
</dbReference>
<comment type="similarity">
    <text evidence="6">In the C-terminal section; belongs to the TrpF family.</text>
</comment>
<dbReference type="InterPro" id="IPR045186">
    <property type="entry name" value="Indole-3-glycerol_P_synth"/>
</dbReference>
<dbReference type="EC" id="4.1.1.48" evidence="15"/>
<dbReference type="CDD" id="cd00405">
    <property type="entry name" value="PRAI"/>
    <property type="match status" value="1"/>
</dbReference>
<dbReference type="SUPFAM" id="SSF51366">
    <property type="entry name" value="Ribulose-phoshate binding barrel"/>
    <property type="match status" value="2"/>
</dbReference>
<dbReference type="InterPro" id="IPR001240">
    <property type="entry name" value="PRAI_dom"/>
</dbReference>
<dbReference type="EMBL" id="CP026604">
    <property type="protein sequence ID" value="AWB67715.1"/>
    <property type="molecule type" value="Genomic_DNA"/>
</dbReference>
<dbReference type="InterPro" id="IPR013785">
    <property type="entry name" value="Aldolase_TIM"/>
</dbReference>
<gene>
    <name evidence="16" type="primary">trpF</name>
    <name evidence="15" type="synonym">trpC</name>
    <name evidence="19" type="ORF">C2869_15275</name>
</gene>
<keyword evidence="7 15" id="KW-0028">Amino-acid biosynthesis</keyword>
<keyword evidence="10 15" id="KW-0057">Aromatic amino acid biosynthesis</keyword>
<comment type="catalytic activity">
    <reaction evidence="1 16">
        <text>N-(5-phospho-beta-D-ribosyl)anthranilate = 1-(2-carboxyphenylamino)-1-deoxy-D-ribulose 5-phosphate</text>
        <dbReference type="Rhea" id="RHEA:21540"/>
        <dbReference type="ChEBI" id="CHEBI:18277"/>
        <dbReference type="ChEBI" id="CHEBI:58613"/>
        <dbReference type="EC" id="5.3.1.24"/>
    </reaction>
</comment>
<dbReference type="GO" id="GO:0004640">
    <property type="term" value="F:phosphoribosylanthranilate isomerase activity"/>
    <property type="evidence" value="ECO:0007669"/>
    <property type="project" value="UniProtKB-UniRule"/>
</dbReference>
<evidence type="ECO:0000256" key="3">
    <source>
        <dbReference type="ARBA" id="ARBA00004664"/>
    </source>
</evidence>
<comment type="pathway">
    <text evidence="3 16">Amino-acid biosynthesis; L-tryptophan biosynthesis; L-tryptophan from chorismate: step 3/5.</text>
</comment>
<evidence type="ECO:0000259" key="17">
    <source>
        <dbReference type="Pfam" id="PF00218"/>
    </source>
</evidence>
<evidence type="ECO:0000256" key="4">
    <source>
        <dbReference type="ARBA" id="ARBA00004696"/>
    </source>
</evidence>
<keyword evidence="11 16" id="KW-0413">Isomerase</keyword>
<dbReference type="InterPro" id="IPR013798">
    <property type="entry name" value="Indole-3-glycerol_P_synth_dom"/>
</dbReference>
<dbReference type="PROSITE" id="PS00614">
    <property type="entry name" value="IGPS"/>
    <property type="match status" value="1"/>
</dbReference>
<keyword evidence="12 15" id="KW-0456">Lyase</keyword>
<comment type="similarity">
    <text evidence="15">Belongs to the TrpC family.</text>
</comment>
<dbReference type="AlphaFoldDB" id="A0A2S0VU31"/>
<evidence type="ECO:0000256" key="1">
    <source>
        <dbReference type="ARBA" id="ARBA00001164"/>
    </source>
</evidence>
<dbReference type="GO" id="GO:0000162">
    <property type="term" value="P:L-tryptophan biosynthetic process"/>
    <property type="evidence" value="ECO:0007669"/>
    <property type="project" value="UniProtKB-UniRule"/>
</dbReference>
<name>A0A2S0VU31_9ALTE</name>
<comment type="pathway">
    <text evidence="4 15">Amino-acid biosynthesis; L-tryptophan biosynthesis; L-tryptophan from chorismate: step 4/5.</text>
</comment>
<dbReference type="OrthoDB" id="9804217at2"/>
<dbReference type="EC" id="5.3.1.24" evidence="16"/>
<evidence type="ECO:0000256" key="10">
    <source>
        <dbReference type="ARBA" id="ARBA00023141"/>
    </source>
</evidence>
<dbReference type="Pfam" id="PF00697">
    <property type="entry name" value="PRAI"/>
    <property type="match status" value="1"/>
</dbReference>
<evidence type="ECO:0000256" key="11">
    <source>
        <dbReference type="ARBA" id="ARBA00023235"/>
    </source>
</evidence>
<proteinExistence type="inferred from homology"/>
<keyword evidence="8 15" id="KW-0210">Decarboxylase</keyword>
<evidence type="ECO:0000256" key="15">
    <source>
        <dbReference type="HAMAP-Rule" id="MF_00134"/>
    </source>
</evidence>
<evidence type="ECO:0000313" key="19">
    <source>
        <dbReference type="EMBL" id="AWB67715.1"/>
    </source>
</evidence>
<dbReference type="Proteomes" id="UP000244441">
    <property type="component" value="Chromosome"/>
</dbReference>
<dbReference type="CDD" id="cd00331">
    <property type="entry name" value="IGPS"/>
    <property type="match status" value="1"/>
</dbReference>